<comment type="caution">
    <text evidence="1">The sequence shown here is derived from an EMBL/GenBank/DDBJ whole genome shotgun (WGS) entry which is preliminary data.</text>
</comment>
<protein>
    <submittedName>
        <fullName evidence="1">Uncharacterized protein</fullName>
    </submittedName>
</protein>
<sequence length="102" mass="11726">MMRLSIIFSLCVIVLSGCENSIYEKIKEEDILNNGGLSFEFRKLENIGIRGYSKNGDKIIFYVDEPNEKTRGKIEEGLIKIFGQTIDFTLQDSDILNIEFRP</sequence>
<name>A0A072NF96_SCHAZ</name>
<dbReference type="PATRIC" id="fig|1348973.3.peg.4325"/>
<proteinExistence type="predicted"/>
<dbReference type="PROSITE" id="PS51257">
    <property type="entry name" value="PROKAR_LIPOPROTEIN"/>
    <property type="match status" value="1"/>
</dbReference>
<reference evidence="1 2" key="1">
    <citation type="submission" date="2014-04" db="EMBL/GenBank/DDBJ databases">
        <title>Draft genome sequence of Bacillus azotoformans MEV2011, a (co-) denitrifying strain unable to grow in the presence of oxygen.</title>
        <authorList>
            <person name="Nielsen M."/>
            <person name="Schreiber L."/>
            <person name="Finster K."/>
            <person name="Schramm A."/>
        </authorList>
    </citation>
    <scope>NUCLEOTIDE SEQUENCE [LARGE SCALE GENOMIC DNA]</scope>
    <source>
        <strain evidence="1 2">MEV2011</strain>
    </source>
</reference>
<evidence type="ECO:0000313" key="1">
    <source>
        <dbReference type="EMBL" id="KEF36379.1"/>
    </source>
</evidence>
<dbReference type="EMBL" id="JJRY01000028">
    <property type="protein sequence ID" value="KEF36379.1"/>
    <property type="molecule type" value="Genomic_DNA"/>
</dbReference>
<dbReference type="RefSeq" id="WP_035198373.1">
    <property type="nucleotide sequence ID" value="NZ_JJRY01000028.1"/>
</dbReference>
<organism evidence="1 2">
    <name type="scientific">Schinkia azotoformans MEV2011</name>
    <dbReference type="NCBI Taxonomy" id="1348973"/>
    <lineage>
        <taxon>Bacteria</taxon>
        <taxon>Bacillati</taxon>
        <taxon>Bacillota</taxon>
        <taxon>Bacilli</taxon>
        <taxon>Bacillales</taxon>
        <taxon>Bacillaceae</taxon>
        <taxon>Calidifontibacillus/Schinkia group</taxon>
        <taxon>Schinkia</taxon>
    </lineage>
</organism>
<accession>A0A072NF96</accession>
<dbReference type="Proteomes" id="UP000027936">
    <property type="component" value="Unassembled WGS sequence"/>
</dbReference>
<dbReference type="OrthoDB" id="9950061at2"/>
<gene>
    <name evidence="1" type="ORF">M670_04451</name>
</gene>
<dbReference type="AlphaFoldDB" id="A0A072NF96"/>
<evidence type="ECO:0000313" key="2">
    <source>
        <dbReference type="Proteomes" id="UP000027936"/>
    </source>
</evidence>